<dbReference type="GO" id="GO:0015689">
    <property type="term" value="P:molybdate ion transport"/>
    <property type="evidence" value="ECO:0007669"/>
    <property type="project" value="InterPro"/>
</dbReference>
<evidence type="ECO:0000256" key="2">
    <source>
        <dbReference type="ARBA" id="ARBA00022505"/>
    </source>
</evidence>
<dbReference type="InterPro" id="IPR041879">
    <property type="entry name" value="YvgL-like_PBP2"/>
</dbReference>
<feature type="binding site" evidence="5">
    <location>
        <position position="197"/>
    </location>
    <ligand>
        <name>molybdate</name>
        <dbReference type="ChEBI" id="CHEBI:36264"/>
    </ligand>
</feature>
<dbReference type="Proteomes" id="UP000188603">
    <property type="component" value="Chromosome"/>
</dbReference>
<dbReference type="STRING" id="1471761.B0W44_13845"/>
<evidence type="ECO:0000256" key="3">
    <source>
        <dbReference type="ARBA" id="ARBA00022723"/>
    </source>
</evidence>
<dbReference type="EMBL" id="CP019699">
    <property type="protein sequence ID" value="AQS56675.1"/>
    <property type="molecule type" value="Genomic_DNA"/>
</dbReference>
<keyword evidence="4" id="KW-0732">Signal</keyword>
<keyword evidence="2 5" id="KW-0500">Molybdenum</keyword>
<dbReference type="FunFam" id="3.40.190.10:FF:000035">
    <property type="entry name" value="Molybdate ABC transporter substrate-binding protein"/>
    <property type="match status" value="1"/>
</dbReference>
<dbReference type="InterPro" id="IPR050682">
    <property type="entry name" value="ModA/WtpA"/>
</dbReference>
<feature type="binding site" evidence="5">
    <location>
        <position position="70"/>
    </location>
    <ligand>
        <name>molybdate</name>
        <dbReference type="ChEBI" id="CHEBI:36264"/>
    </ligand>
</feature>
<reference evidence="6 7" key="1">
    <citation type="journal article" date="2015" name="Int. J. Syst. Evol. Microbiol.">
        <title>Novibacillus thermophilus gen. nov., sp. nov., a Gram-staining-negative and moderately thermophilic member of the family Thermoactinomycetaceae.</title>
        <authorList>
            <person name="Yang G."/>
            <person name="Chen J."/>
            <person name="Zhou S."/>
        </authorList>
    </citation>
    <scope>NUCLEOTIDE SEQUENCE [LARGE SCALE GENOMIC DNA]</scope>
    <source>
        <strain evidence="6 7">SG-1</strain>
    </source>
</reference>
<dbReference type="AlphaFoldDB" id="A0A1U9K9D7"/>
<dbReference type="CDD" id="cd13537">
    <property type="entry name" value="PBP2_YvgL_like"/>
    <property type="match status" value="1"/>
</dbReference>
<name>A0A1U9K9D7_9BACL</name>
<accession>A0A1U9K9D7</accession>
<gene>
    <name evidence="6" type="ORF">B0W44_13845</name>
</gene>
<dbReference type="InterPro" id="IPR005950">
    <property type="entry name" value="ModA"/>
</dbReference>
<proteinExistence type="inferred from homology"/>
<dbReference type="PIRSF" id="PIRSF004846">
    <property type="entry name" value="ModA"/>
    <property type="match status" value="1"/>
</dbReference>
<dbReference type="PANTHER" id="PTHR30632">
    <property type="entry name" value="MOLYBDATE-BINDING PERIPLASMIC PROTEIN"/>
    <property type="match status" value="1"/>
</dbReference>
<evidence type="ECO:0000313" key="6">
    <source>
        <dbReference type="EMBL" id="AQS56675.1"/>
    </source>
</evidence>
<evidence type="ECO:0000256" key="5">
    <source>
        <dbReference type="PIRSR" id="PIRSR004846-1"/>
    </source>
</evidence>
<dbReference type="Pfam" id="PF13531">
    <property type="entry name" value="SBP_bac_11"/>
    <property type="match status" value="1"/>
</dbReference>
<dbReference type="PANTHER" id="PTHR30632:SF0">
    <property type="entry name" value="SULFATE-BINDING PROTEIN"/>
    <property type="match status" value="1"/>
</dbReference>
<sequence length="263" mass="28979">MRGFRWRAKHVAVLVIFTVLSSLTGCHRGALPETELTVSAAASLLDAVEDLKAAYEEETGVNVILNVGSSGALRRQIEQGAPVDVFVSASVQHVEELVEQGKIEGESVVPLLTNTLVLITPASATTRVKSFYDLTDDEVKRIAVAFPDSVPVGQYTRESLEHLNLWEVLYDKFVFAKDVRQVLSYVEGENAEAGFVYKSDVSISSKVKVAAEARSSWHQPIVYPAAVVASTDHKEEAEAFLNFLQSREAETVFKQYGFSLRKK</sequence>
<dbReference type="GO" id="GO:1901359">
    <property type="term" value="F:tungstate binding"/>
    <property type="evidence" value="ECO:0007669"/>
    <property type="project" value="UniProtKB-ARBA"/>
</dbReference>
<evidence type="ECO:0000256" key="4">
    <source>
        <dbReference type="ARBA" id="ARBA00022729"/>
    </source>
</evidence>
<feature type="binding site" evidence="5">
    <location>
        <position position="179"/>
    </location>
    <ligand>
        <name>molybdate</name>
        <dbReference type="ChEBI" id="CHEBI:36264"/>
    </ligand>
</feature>
<organism evidence="6 7">
    <name type="scientific">Novibacillus thermophilus</name>
    <dbReference type="NCBI Taxonomy" id="1471761"/>
    <lineage>
        <taxon>Bacteria</taxon>
        <taxon>Bacillati</taxon>
        <taxon>Bacillota</taxon>
        <taxon>Bacilli</taxon>
        <taxon>Bacillales</taxon>
        <taxon>Thermoactinomycetaceae</taxon>
        <taxon>Novibacillus</taxon>
    </lineage>
</organism>
<dbReference type="PROSITE" id="PS51257">
    <property type="entry name" value="PROKAR_LIPOPROTEIN"/>
    <property type="match status" value="1"/>
</dbReference>
<dbReference type="Gene3D" id="3.40.190.10">
    <property type="entry name" value="Periplasmic binding protein-like II"/>
    <property type="match status" value="2"/>
</dbReference>
<dbReference type="GO" id="GO:0030973">
    <property type="term" value="F:molybdate ion binding"/>
    <property type="evidence" value="ECO:0007669"/>
    <property type="project" value="UniProtKB-ARBA"/>
</dbReference>
<keyword evidence="3 5" id="KW-0479">Metal-binding</keyword>
<dbReference type="NCBIfam" id="TIGR01256">
    <property type="entry name" value="modA"/>
    <property type="match status" value="1"/>
</dbReference>
<feature type="binding site" evidence="5">
    <location>
        <position position="43"/>
    </location>
    <ligand>
        <name>molybdate</name>
        <dbReference type="ChEBI" id="CHEBI:36264"/>
    </ligand>
</feature>
<protein>
    <submittedName>
        <fullName evidence="6">Molybdate ABC transporter substrate-binding protein</fullName>
    </submittedName>
</protein>
<keyword evidence="7" id="KW-1185">Reference proteome</keyword>
<evidence type="ECO:0000256" key="1">
    <source>
        <dbReference type="ARBA" id="ARBA00009175"/>
    </source>
</evidence>
<dbReference type="GO" id="GO:0046872">
    <property type="term" value="F:metal ion binding"/>
    <property type="evidence" value="ECO:0007669"/>
    <property type="project" value="UniProtKB-KW"/>
</dbReference>
<dbReference type="OrthoDB" id="9785015at2"/>
<comment type="similarity">
    <text evidence="1">Belongs to the bacterial solute-binding protein ModA family.</text>
</comment>
<evidence type="ECO:0000313" key="7">
    <source>
        <dbReference type="Proteomes" id="UP000188603"/>
    </source>
</evidence>
<dbReference type="SUPFAM" id="SSF53850">
    <property type="entry name" value="Periplasmic binding protein-like II"/>
    <property type="match status" value="1"/>
</dbReference>
<dbReference type="KEGG" id="ntr:B0W44_13845"/>